<gene>
    <name evidence="7" type="ORF">HYH03_004579</name>
</gene>
<feature type="signal peptide" evidence="5">
    <location>
        <begin position="1"/>
        <end position="25"/>
    </location>
</feature>
<evidence type="ECO:0000259" key="6">
    <source>
        <dbReference type="PROSITE" id="PS50287"/>
    </source>
</evidence>
<dbReference type="SMART" id="SM00202">
    <property type="entry name" value="SR"/>
    <property type="match status" value="1"/>
</dbReference>
<feature type="compositionally biased region" description="Low complexity" evidence="4">
    <location>
        <begin position="1351"/>
        <end position="1365"/>
    </location>
</feature>
<dbReference type="EMBL" id="JAEHOE010000014">
    <property type="protein sequence ID" value="KAG2497424.1"/>
    <property type="molecule type" value="Genomic_DNA"/>
</dbReference>
<evidence type="ECO:0000313" key="7">
    <source>
        <dbReference type="EMBL" id="KAG2497424.1"/>
    </source>
</evidence>
<dbReference type="InterPro" id="IPR001190">
    <property type="entry name" value="SRCR"/>
</dbReference>
<dbReference type="PROSITE" id="PS50287">
    <property type="entry name" value="SRCR_2"/>
    <property type="match status" value="2"/>
</dbReference>
<dbReference type="OrthoDB" id="547695at2759"/>
<reference evidence="7" key="1">
    <citation type="journal article" date="2020" name="bioRxiv">
        <title>Comparative genomics of Chlamydomonas.</title>
        <authorList>
            <person name="Craig R.J."/>
            <person name="Hasan A.R."/>
            <person name="Ness R.W."/>
            <person name="Keightley P.D."/>
        </authorList>
    </citation>
    <scope>NUCLEOTIDE SEQUENCE</scope>
    <source>
        <strain evidence="7">CCAP 11/70</strain>
    </source>
</reference>
<evidence type="ECO:0000256" key="4">
    <source>
        <dbReference type="SAM" id="MobiDB-lite"/>
    </source>
</evidence>
<feature type="compositionally biased region" description="Pro residues" evidence="4">
    <location>
        <begin position="613"/>
        <end position="628"/>
    </location>
</feature>
<dbReference type="PANTHER" id="PTHR19331:SF487">
    <property type="entry name" value="SOLUBLE SCAVENGER RECEPTOR CYSTEINE-RICH DOMAIN-CONTAINING PROTEIN SSC5D"/>
    <property type="match status" value="1"/>
</dbReference>
<keyword evidence="2" id="KW-0677">Repeat</keyword>
<keyword evidence="1 5" id="KW-0732">Signal</keyword>
<dbReference type="InterPro" id="IPR036772">
    <property type="entry name" value="SRCR-like_dom_sf"/>
</dbReference>
<dbReference type="Pfam" id="PF00530">
    <property type="entry name" value="SRCR"/>
    <property type="match status" value="1"/>
</dbReference>
<name>A0A836C389_9CHLO</name>
<dbReference type="Proteomes" id="UP000612055">
    <property type="component" value="Unassembled WGS sequence"/>
</dbReference>
<feature type="compositionally biased region" description="Low complexity" evidence="4">
    <location>
        <begin position="1169"/>
        <end position="1193"/>
    </location>
</feature>
<dbReference type="FunFam" id="3.10.250.10:FF:000001">
    <property type="entry name" value="Lysyl oxidase 4 isoform X1"/>
    <property type="match status" value="1"/>
</dbReference>
<feature type="region of interest" description="Disordered" evidence="4">
    <location>
        <begin position="605"/>
        <end position="648"/>
    </location>
</feature>
<accession>A0A836C389</accession>
<evidence type="ECO:0000256" key="1">
    <source>
        <dbReference type="ARBA" id="ARBA00022729"/>
    </source>
</evidence>
<evidence type="ECO:0000256" key="2">
    <source>
        <dbReference type="ARBA" id="ARBA00022737"/>
    </source>
</evidence>
<organism evidence="7 8">
    <name type="scientific">Edaphochlamys debaryana</name>
    <dbReference type="NCBI Taxonomy" id="47281"/>
    <lineage>
        <taxon>Eukaryota</taxon>
        <taxon>Viridiplantae</taxon>
        <taxon>Chlorophyta</taxon>
        <taxon>core chlorophytes</taxon>
        <taxon>Chlorophyceae</taxon>
        <taxon>CS clade</taxon>
        <taxon>Chlamydomonadales</taxon>
        <taxon>Chlamydomonadales incertae sedis</taxon>
        <taxon>Edaphochlamys</taxon>
    </lineage>
</organism>
<keyword evidence="3" id="KW-1015">Disulfide bond</keyword>
<feature type="domain" description="SRCR" evidence="6">
    <location>
        <begin position="641"/>
        <end position="743"/>
    </location>
</feature>
<dbReference type="Gene3D" id="2.90.10.30">
    <property type="match status" value="1"/>
</dbReference>
<evidence type="ECO:0000256" key="3">
    <source>
        <dbReference type="ARBA" id="ARBA00023157"/>
    </source>
</evidence>
<feature type="chain" id="PRO_5032356345" description="SRCR domain-containing protein" evidence="5">
    <location>
        <begin position="26"/>
        <end position="1595"/>
    </location>
</feature>
<evidence type="ECO:0000313" key="8">
    <source>
        <dbReference type="Proteomes" id="UP000612055"/>
    </source>
</evidence>
<dbReference type="GO" id="GO:0016020">
    <property type="term" value="C:membrane"/>
    <property type="evidence" value="ECO:0007669"/>
    <property type="project" value="InterPro"/>
</dbReference>
<protein>
    <recommendedName>
        <fullName evidence="6">SRCR domain-containing protein</fullName>
    </recommendedName>
</protein>
<proteinExistence type="predicted"/>
<comment type="caution">
    <text evidence="7">The sequence shown here is derived from an EMBL/GenBank/DDBJ whole genome shotgun (WGS) entry which is preliminary data.</text>
</comment>
<feature type="domain" description="SRCR" evidence="6">
    <location>
        <begin position="265"/>
        <end position="346"/>
    </location>
</feature>
<feature type="region of interest" description="Disordered" evidence="4">
    <location>
        <begin position="1351"/>
        <end position="1385"/>
    </location>
</feature>
<dbReference type="PANTHER" id="PTHR19331">
    <property type="entry name" value="SCAVENGER RECEPTOR DOMAIN-CONTAINING"/>
    <property type="match status" value="1"/>
</dbReference>
<feature type="region of interest" description="Disordered" evidence="4">
    <location>
        <begin position="1150"/>
        <end position="1202"/>
    </location>
</feature>
<keyword evidence="8" id="KW-1185">Reference proteome</keyword>
<dbReference type="Gene3D" id="3.10.250.10">
    <property type="entry name" value="SRCR-like domain"/>
    <property type="match status" value="2"/>
</dbReference>
<dbReference type="PRINTS" id="PR00258">
    <property type="entry name" value="SPERACTRCPTR"/>
</dbReference>
<dbReference type="SUPFAM" id="SSF56487">
    <property type="entry name" value="SRCR-like"/>
    <property type="match status" value="1"/>
</dbReference>
<evidence type="ECO:0000256" key="5">
    <source>
        <dbReference type="SAM" id="SignalP"/>
    </source>
</evidence>
<sequence length="1595" mass="167605">MQSVWRWQAAGLALLCAWLAALSWAEASAMPGSGTGPITELYGITSHVCSQEPPATCPPPAGEVRCGLYAGDNDQEDTGCNTLWSANRRYYLRLGADARLVLWRIHRDANGTESGSAGGNATADSGHEPIWASAKTRTGCRAAMVLTDDGTWVVYCGGIQLTNFADPPGLGPAGDLKPSSQRGTIMGPFTMRVRDDGKFELLNGFHLPVWSTPAVEVKSVPLASFVSDLTPAFTDPVYGYLKVTRPGLESPVRGFKFPEGTNFQICQQGFSEGAAQLACRMDGYYDGRPVPTGPGTNRPDAVTIPWRMNLLSNVSCPMESASVSNCTAVDAGSDDYCSAMAVITCFLGAPTDRLLPDGLLPEVLYLDASQDSCPGCVSLGRGSSGPADASTSGAAAATGYWSDAAAWQRQQSLTLYGSCEVDTSADTGAGGSVVFDGSSCRAVFENRLPNWQTSYRANGSEPFTAAVAYRLYEDDSADLQAQWLPQYLWTLAVPRTPFRSWGQALMRVPESDGGLLRWEFKGNATVNVYRLADNPPPRGEWVLDVWTRDPGGTAVLGARVLGGSALEAPLRGRVATFLLYNRSLGEDEVTELFSHLAPRFGWRAAAGGGASSTPPPSPSDSPASPPPQLGQQLDAPRDGDLRLVGGPSGREGRLEVFYGGEYGQVCDDRFSDAAAAVACGQLGFPREGAAALCCAPHGEAAGARMLLDEVECAGNETRLEQCRHSGWGVHDCARQEAVSVRCSGGVDEAAAQDEFIGCYDVNEGVEHEFFANAISVGVLTPRKCGDIARAEGFILYAIFVSKFCYATRDESILDSMKPSDKCNPACYQRFDAFCGISVAYTVFRTAASGASVLYKDLQEIPPLRGVKGPSGSSPATILGEPYPAGAQVPAWYSILGVARADYRIVYVYPDGSHSCPNALVVPLNDNTYSTPGITWIFPVNSTKLLIDEASQPQVKRMFMIQRRGRLSAYSPGFPEDVWVDVNTLGPDGSCTATNDPTARTADCYDLGNYFPATGKFAPEPPPVVGWRWMYGYLGETSGYSPASMPELDVQGTGGINCTYQLVYEHFARGGWGMTKFSYPSLLRFQVYHPGVSKPTLYVQLDQGIYPRDMEALLLQRVEGDTLWTVARLTRDSREIAENVRTLLFTDTTSRDTWGCPADDPTTSPRQQLPGAGAVTPTPAPSTSDATSDPAATGLSTDDGGPFSGPIVAEAVWNETQLTLLSSFGGWDAERPPPAAAGPDFPVCTLLLTGATTPSGAPDLAAPPRAASLACMGSEVSVAVGTLLRPHLALDGATLLDTPALHPWGVAFTGLDRLELRDSVLSNLPLSPLGPIVSCEACGLVDLVNVTLSSLSAPSPAPTSAGPAAAVNDTSSDLATAEAAPSGGAQGAMRLSGVRGVALRDSSCTGVTGAQGWACVLAEFSAATLNGSQPPSAGLGGFHLAIVGSVLEGNEVLDASEDSSAALPSSIRPSGTNVTSWGAVVATQEAAAGGSEPSSANTTGDSAQPPLAGLHIGIWDSRFTSNRGVGGSGLASLVPTTRLAVVNSSVVDNTASGVGGAFYVHRLNRASGGPVPSQLLFTSGTVLQRNSALRGKSHDK</sequence>